<evidence type="ECO:0000313" key="1">
    <source>
        <dbReference type="EMBL" id="KAH0462337.1"/>
    </source>
</evidence>
<dbReference type="EMBL" id="JAGFBR010000009">
    <property type="protein sequence ID" value="KAH0462337.1"/>
    <property type="molecule type" value="Genomic_DNA"/>
</dbReference>
<keyword evidence="2" id="KW-1185">Reference proteome</keyword>
<sequence>MGDTSANPRLEVSVRSNDTFHRYMHLWRWNVEAFDVQKSCRTSRCRRLVIEDRKIFLIACNVQRIERHHWLCSSLKERLKASGLDSIKRNFWGK</sequence>
<dbReference type="Proteomes" id="UP000775213">
    <property type="component" value="Unassembled WGS sequence"/>
</dbReference>
<organism evidence="1 2">
    <name type="scientific">Dendrobium chrysotoxum</name>
    <name type="common">Orchid</name>
    <dbReference type="NCBI Taxonomy" id="161865"/>
    <lineage>
        <taxon>Eukaryota</taxon>
        <taxon>Viridiplantae</taxon>
        <taxon>Streptophyta</taxon>
        <taxon>Embryophyta</taxon>
        <taxon>Tracheophyta</taxon>
        <taxon>Spermatophyta</taxon>
        <taxon>Magnoliopsida</taxon>
        <taxon>Liliopsida</taxon>
        <taxon>Asparagales</taxon>
        <taxon>Orchidaceae</taxon>
        <taxon>Epidendroideae</taxon>
        <taxon>Malaxideae</taxon>
        <taxon>Dendrobiinae</taxon>
        <taxon>Dendrobium</taxon>
    </lineage>
</organism>
<comment type="caution">
    <text evidence="1">The sequence shown here is derived from an EMBL/GenBank/DDBJ whole genome shotgun (WGS) entry which is preliminary data.</text>
</comment>
<dbReference type="AlphaFoldDB" id="A0AAV7H1Z1"/>
<evidence type="ECO:0000313" key="2">
    <source>
        <dbReference type="Proteomes" id="UP000775213"/>
    </source>
</evidence>
<reference evidence="1 2" key="1">
    <citation type="journal article" date="2021" name="Hortic Res">
        <title>Chromosome-scale assembly of the Dendrobium chrysotoxum genome enhances the understanding of orchid evolution.</title>
        <authorList>
            <person name="Zhang Y."/>
            <person name="Zhang G.Q."/>
            <person name="Zhang D."/>
            <person name="Liu X.D."/>
            <person name="Xu X.Y."/>
            <person name="Sun W.H."/>
            <person name="Yu X."/>
            <person name="Zhu X."/>
            <person name="Wang Z.W."/>
            <person name="Zhao X."/>
            <person name="Zhong W.Y."/>
            <person name="Chen H."/>
            <person name="Yin W.L."/>
            <person name="Huang T."/>
            <person name="Niu S.C."/>
            <person name="Liu Z.J."/>
        </authorList>
    </citation>
    <scope>NUCLEOTIDE SEQUENCE [LARGE SCALE GENOMIC DNA]</scope>
    <source>
        <strain evidence="1">Lindl</strain>
    </source>
</reference>
<gene>
    <name evidence="1" type="ORF">IEQ34_009912</name>
</gene>
<proteinExistence type="predicted"/>
<name>A0AAV7H1Z1_DENCH</name>
<protein>
    <submittedName>
        <fullName evidence="1">Uncharacterized protein</fullName>
    </submittedName>
</protein>
<accession>A0AAV7H1Z1</accession>